<evidence type="ECO:0000256" key="2">
    <source>
        <dbReference type="ARBA" id="ARBA00022737"/>
    </source>
</evidence>
<dbReference type="AlphaFoldDB" id="A0A1G7CME4"/>
<dbReference type="InterPro" id="IPR006652">
    <property type="entry name" value="Kelch_1"/>
</dbReference>
<dbReference type="InterPro" id="IPR015915">
    <property type="entry name" value="Kelch-typ_b-propeller"/>
</dbReference>
<name>A0A1G7CME4_9FLAO</name>
<dbReference type="RefSeq" id="WP_093139941.1">
    <property type="nucleotide sequence ID" value="NZ_BMWO01000001.1"/>
</dbReference>
<protein>
    <submittedName>
        <fullName evidence="4">Galactose oxidase, central domain</fullName>
    </submittedName>
</protein>
<keyword evidence="3" id="KW-0732">Signal</keyword>
<dbReference type="Pfam" id="PF01344">
    <property type="entry name" value="Kelch_1"/>
    <property type="match status" value="1"/>
</dbReference>
<feature type="signal peptide" evidence="3">
    <location>
        <begin position="1"/>
        <end position="25"/>
    </location>
</feature>
<dbReference type="OrthoDB" id="103335at2"/>
<dbReference type="PANTHER" id="PTHR45632">
    <property type="entry name" value="LD33804P"/>
    <property type="match status" value="1"/>
</dbReference>
<dbReference type="EMBL" id="FNBA01000001">
    <property type="protein sequence ID" value="SDE40413.1"/>
    <property type="molecule type" value="Genomic_DNA"/>
</dbReference>
<gene>
    <name evidence="4" type="ORF">SAMN05421855_101459</name>
</gene>
<reference evidence="4 5" key="1">
    <citation type="submission" date="2016-10" db="EMBL/GenBank/DDBJ databases">
        <authorList>
            <person name="de Groot N.N."/>
        </authorList>
    </citation>
    <scope>NUCLEOTIDE SEQUENCE [LARGE SCALE GENOMIC DNA]</scope>
    <source>
        <strain evidence="4 5">DSM 16195</strain>
    </source>
</reference>
<keyword evidence="1" id="KW-0880">Kelch repeat</keyword>
<keyword evidence="5" id="KW-1185">Reference proteome</keyword>
<evidence type="ECO:0000256" key="1">
    <source>
        <dbReference type="ARBA" id="ARBA00022441"/>
    </source>
</evidence>
<accession>A0A1G7CME4</accession>
<sequence length="333" mass="36795">MNRSVNYLMVVTAMTLALVTQSCSSDDDDTDIGNWTSRSIFDGAPRSSAASFVIDNIGYVGTGYDGDDYLTDFWAYDIDGDFWVQKADFPGIARSSAVGFSVSNTGYIGTGYDAEAASELNDFWAYSPSSNSWTQKADFSGGNRRGSVAFAVGEKGYIGTGFDGDNDRKDFWEYSPTTDEWTEVFGYGGSKRRYATTFTISDKVYLVTGVNNGLYVDDVWEFTPATGEWEKKNDLDYDEDYYITRSNALGFSLNGLGYVSCGYSGGVLGSTWQYNSVSDTWEELTALEATARQDAISFTSTNNKAFVLLGRSGSLYLDDTYEFFPQEELNEDD</sequence>
<evidence type="ECO:0000313" key="5">
    <source>
        <dbReference type="Proteomes" id="UP000199321"/>
    </source>
</evidence>
<dbReference type="STRING" id="227084.SAMN05421855_101459"/>
<dbReference type="SUPFAM" id="SSF117281">
    <property type="entry name" value="Kelch motif"/>
    <property type="match status" value="1"/>
</dbReference>
<feature type="chain" id="PRO_5011506358" evidence="3">
    <location>
        <begin position="26"/>
        <end position="333"/>
    </location>
</feature>
<dbReference type="PANTHER" id="PTHR45632:SF3">
    <property type="entry name" value="KELCH-LIKE PROTEIN 32"/>
    <property type="match status" value="1"/>
</dbReference>
<dbReference type="Gene3D" id="2.120.10.80">
    <property type="entry name" value="Kelch-type beta propeller"/>
    <property type="match status" value="2"/>
</dbReference>
<evidence type="ECO:0000313" key="4">
    <source>
        <dbReference type="EMBL" id="SDE40413.1"/>
    </source>
</evidence>
<evidence type="ECO:0000256" key="3">
    <source>
        <dbReference type="SAM" id="SignalP"/>
    </source>
</evidence>
<dbReference type="PROSITE" id="PS51257">
    <property type="entry name" value="PROKAR_LIPOPROTEIN"/>
    <property type="match status" value="1"/>
</dbReference>
<dbReference type="Proteomes" id="UP000199321">
    <property type="component" value="Unassembled WGS sequence"/>
</dbReference>
<organism evidence="4 5">
    <name type="scientific">Ulvibacter litoralis</name>
    <dbReference type="NCBI Taxonomy" id="227084"/>
    <lineage>
        <taxon>Bacteria</taxon>
        <taxon>Pseudomonadati</taxon>
        <taxon>Bacteroidota</taxon>
        <taxon>Flavobacteriia</taxon>
        <taxon>Flavobacteriales</taxon>
        <taxon>Flavobacteriaceae</taxon>
        <taxon>Ulvibacter</taxon>
    </lineage>
</organism>
<proteinExistence type="predicted"/>
<keyword evidence="2" id="KW-0677">Repeat</keyword>